<name>A0AAD6ZCF9_9AGAR</name>
<feature type="domain" description="CCHC-type" evidence="4">
    <location>
        <begin position="103"/>
        <end position="116"/>
    </location>
</feature>
<keyword evidence="2" id="KW-0862">Zinc</keyword>
<evidence type="ECO:0000256" key="3">
    <source>
        <dbReference type="SAM" id="MobiDB-lite"/>
    </source>
</evidence>
<keyword evidence="6" id="KW-1185">Reference proteome</keyword>
<dbReference type="PROSITE" id="PS50158">
    <property type="entry name" value="ZF_CCHC"/>
    <property type="match status" value="1"/>
</dbReference>
<dbReference type="AlphaFoldDB" id="A0AAD6ZCF9"/>
<keyword evidence="2" id="KW-0479">Metal-binding</keyword>
<evidence type="ECO:0000313" key="6">
    <source>
        <dbReference type="Proteomes" id="UP001218218"/>
    </source>
</evidence>
<dbReference type="InterPro" id="IPR036875">
    <property type="entry name" value="Znf_CCHC_sf"/>
</dbReference>
<dbReference type="Pfam" id="PF00098">
    <property type="entry name" value="zf-CCHC"/>
    <property type="match status" value="1"/>
</dbReference>
<protein>
    <recommendedName>
        <fullName evidence="4">CCHC-type domain-containing protein</fullName>
    </recommendedName>
</protein>
<dbReference type="SUPFAM" id="SSF57756">
    <property type="entry name" value="Retrovirus zinc finger-like domains"/>
    <property type="match status" value="1"/>
</dbReference>
<dbReference type="Proteomes" id="UP001218218">
    <property type="component" value="Unassembled WGS sequence"/>
</dbReference>
<comment type="caution">
    <text evidence="5">The sequence shown here is derived from an EMBL/GenBank/DDBJ whole genome shotgun (WGS) entry which is preliminary data.</text>
</comment>
<reference evidence="5" key="1">
    <citation type="submission" date="2023-03" db="EMBL/GenBank/DDBJ databases">
        <title>Massive genome expansion in bonnet fungi (Mycena s.s.) driven by repeated elements and novel gene families across ecological guilds.</title>
        <authorList>
            <consortium name="Lawrence Berkeley National Laboratory"/>
            <person name="Harder C.B."/>
            <person name="Miyauchi S."/>
            <person name="Viragh M."/>
            <person name="Kuo A."/>
            <person name="Thoen E."/>
            <person name="Andreopoulos B."/>
            <person name="Lu D."/>
            <person name="Skrede I."/>
            <person name="Drula E."/>
            <person name="Henrissat B."/>
            <person name="Morin E."/>
            <person name="Kohler A."/>
            <person name="Barry K."/>
            <person name="LaButti K."/>
            <person name="Morin E."/>
            <person name="Salamov A."/>
            <person name="Lipzen A."/>
            <person name="Mereny Z."/>
            <person name="Hegedus B."/>
            <person name="Baldrian P."/>
            <person name="Stursova M."/>
            <person name="Weitz H."/>
            <person name="Taylor A."/>
            <person name="Grigoriev I.V."/>
            <person name="Nagy L.G."/>
            <person name="Martin F."/>
            <person name="Kauserud H."/>
        </authorList>
    </citation>
    <scope>NUCLEOTIDE SEQUENCE</scope>
    <source>
        <strain evidence="5">CBHHK002</strain>
    </source>
</reference>
<gene>
    <name evidence="5" type="ORF">DFH08DRAFT_633694</name>
</gene>
<evidence type="ECO:0000259" key="4">
    <source>
        <dbReference type="PROSITE" id="PS50158"/>
    </source>
</evidence>
<evidence type="ECO:0000313" key="5">
    <source>
        <dbReference type="EMBL" id="KAJ7315150.1"/>
    </source>
</evidence>
<evidence type="ECO:0000256" key="1">
    <source>
        <dbReference type="ARBA" id="ARBA00022664"/>
    </source>
</evidence>
<dbReference type="GO" id="GO:0006397">
    <property type="term" value="P:mRNA processing"/>
    <property type="evidence" value="ECO:0007669"/>
    <property type="project" value="UniProtKB-KW"/>
</dbReference>
<keyword evidence="1" id="KW-0507">mRNA processing</keyword>
<feature type="non-terminal residue" evidence="5">
    <location>
        <position position="116"/>
    </location>
</feature>
<keyword evidence="2" id="KW-0863">Zinc-finger</keyword>
<proteinExistence type="predicted"/>
<organism evidence="5 6">
    <name type="scientific">Mycena albidolilacea</name>
    <dbReference type="NCBI Taxonomy" id="1033008"/>
    <lineage>
        <taxon>Eukaryota</taxon>
        <taxon>Fungi</taxon>
        <taxon>Dikarya</taxon>
        <taxon>Basidiomycota</taxon>
        <taxon>Agaricomycotina</taxon>
        <taxon>Agaricomycetes</taxon>
        <taxon>Agaricomycetidae</taxon>
        <taxon>Agaricales</taxon>
        <taxon>Marasmiineae</taxon>
        <taxon>Mycenaceae</taxon>
        <taxon>Mycena</taxon>
    </lineage>
</organism>
<dbReference type="Pfam" id="PF14223">
    <property type="entry name" value="Retrotran_gag_2"/>
    <property type="match status" value="1"/>
</dbReference>
<evidence type="ECO:0000256" key="2">
    <source>
        <dbReference type="PROSITE-ProRule" id="PRU00047"/>
    </source>
</evidence>
<feature type="region of interest" description="Disordered" evidence="3">
    <location>
        <begin position="66"/>
        <end position="95"/>
    </location>
</feature>
<dbReference type="EMBL" id="JARIHO010000063">
    <property type="protein sequence ID" value="KAJ7315150.1"/>
    <property type="molecule type" value="Genomic_DNA"/>
</dbReference>
<accession>A0AAD6ZCF9</accession>
<dbReference type="GO" id="GO:0003676">
    <property type="term" value="F:nucleic acid binding"/>
    <property type="evidence" value="ECO:0007669"/>
    <property type="project" value="InterPro"/>
</dbReference>
<feature type="non-terminal residue" evidence="5">
    <location>
        <position position="1"/>
    </location>
</feature>
<dbReference type="GO" id="GO:0008270">
    <property type="term" value="F:zinc ion binding"/>
    <property type="evidence" value="ECO:0007669"/>
    <property type="project" value="UniProtKB-KW"/>
</dbReference>
<feature type="compositionally biased region" description="Basic residues" evidence="3">
    <location>
        <begin position="83"/>
        <end position="94"/>
    </location>
</feature>
<dbReference type="InterPro" id="IPR001878">
    <property type="entry name" value="Znf_CCHC"/>
</dbReference>
<sequence length="116" mass="13030">NVEEHIRTLTNLRSKLAAQKTKLTEEEFCITLLTSLPDSWDNFISGVDTASLTESTKLVARILEQDRRRKAKPSSDEVALPAHFHKQKHGHGKQSKFNPKVTCYGCGRIGHIISDC</sequence>